<keyword evidence="4" id="KW-1185">Reference proteome</keyword>
<organism evidence="3 4">
    <name type="scientific">Geobacillus subterraneus</name>
    <dbReference type="NCBI Taxonomy" id="129338"/>
    <lineage>
        <taxon>Bacteria</taxon>
        <taxon>Bacillati</taxon>
        <taxon>Bacillota</taxon>
        <taxon>Bacilli</taxon>
        <taxon>Bacillales</taxon>
        <taxon>Anoxybacillaceae</taxon>
        <taxon>Geobacillus</taxon>
    </lineage>
</organism>
<feature type="transmembrane region" description="Helical" evidence="1">
    <location>
        <begin position="6"/>
        <end position="25"/>
    </location>
</feature>
<keyword evidence="1" id="KW-1133">Transmembrane helix</keyword>
<keyword evidence="1" id="KW-0812">Transmembrane</keyword>
<proteinExistence type="predicted"/>
<sequence>MANIGIVNALIRITLGLTVVAWGAARFARRPWCTSYLWAILLGAMKVGEGITRFCPVTALVENMQRRQLLNEETETVINPT</sequence>
<dbReference type="AlphaFoldDB" id="A0A679FTF1"/>
<evidence type="ECO:0000256" key="1">
    <source>
        <dbReference type="SAM" id="Phobius"/>
    </source>
</evidence>
<evidence type="ECO:0000259" key="2">
    <source>
        <dbReference type="Pfam" id="PF11127"/>
    </source>
</evidence>
<dbReference type="RefSeq" id="WP_033018432.1">
    <property type="nucleotide sequence ID" value="NZ_AP022557.1"/>
</dbReference>
<keyword evidence="1" id="KW-0472">Membrane</keyword>
<evidence type="ECO:0000313" key="3">
    <source>
        <dbReference type="EMBL" id="BBW98329.1"/>
    </source>
</evidence>
<protein>
    <submittedName>
        <fullName evidence="3">Membrane protein YezF</fullName>
    </submittedName>
</protein>
<evidence type="ECO:0000313" key="4">
    <source>
        <dbReference type="Proteomes" id="UP000501421"/>
    </source>
</evidence>
<feature type="domain" description="Inner membrane protein YgaP-like transmembrane" evidence="2">
    <location>
        <begin position="1"/>
        <end position="61"/>
    </location>
</feature>
<reference evidence="4" key="1">
    <citation type="journal article" date="2020" name="Microbiol. Resour. Announc.">
        <title>Complete Genome Sequence of Geobacillus sp. Strain E55-1, Isolated from Mine Geyser in Japan.</title>
        <authorList>
            <person name="Miyazaki K."/>
            <person name="Hase E."/>
            <person name="Tokito N."/>
        </authorList>
    </citation>
    <scope>NUCLEOTIDE SEQUENCE [LARGE SCALE GENOMIC DNA]</scope>
    <source>
        <strain evidence="4">E55-1</strain>
    </source>
</reference>
<dbReference type="EMBL" id="AP022557">
    <property type="protein sequence ID" value="BBW98329.1"/>
    <property type="molecule type" value="Genomic_DNA"/>
</dbReference>
<name>A0A679FTF1_9BACL</name>
<accession>A0A679FTF1</accession>
<dbReference type="Proteomes" id="UP000501421">
    <property type="component" value="Chromosome"/>
</dbReference>
<dbReference type="Pfam" id="PF11127">
    <property type="entry name" value="YgaP-like_TM"/>
    <property type="match status" value="1"/>
</dbReference>
<gene>
    <name evidence="3" type="primary">yezF</name>
    <name evidence="3" type="ORF">GsuE55_31620</name>
</gene>
<dbReference type="InterPro" id="IPR021309">
    <property type="entry name" value="YgaP-like_TM"/>
</dbReference>